<dbReference type="Proteomes" id="UP000005850">
    <property type="component" value="Chromosome"/>
</dbReference>
<dbReference type="PANTHER" id="PTHR43190:SF3">
    <property type="entry name" value="N-ACETYL-D-GLUCOSAMINE KINASE"/>
    <property type="match status" value="1"/>
</dbReference>
<keyword evidence="3" id="KW-1185">Reference proteome</keyword>
<dbReference type="InterPro" id="IPR043129">
    <property type="entry name" value="ATPase_NBD"/>
</dbReference>
<name>A0A075R604_BRELA</name>
<keyword evidence="2" id="KW-0418">Kinase</keyword>
<dbReference type="PANTHER" id="PTHR43190">
    <property type="entry name" value="N-ACETYL-D-GLUCOSAMINE KINASE"/>
    <property type="match status" value="1"/>
</dbReference>
<dbReference type="eggNOG" id="COG2971">
    <property type="taxonomic scope" value="Bacteria"/>
</dbReference>
<organism evidence="2 3">
    <name type="scientific">Brevibacillus laterosporus LMG 15441</name>
    <dbReference type="NCBI Taxonomy" id="1042163"/>
    <lineage>
        <taxon>Bacteria</taxon>
        <taxon>Bacillati</taxon>
        <taxon>Bacillota</taxon>
        <taxon>Bacilli</taxon>
        <taxon>Bacillales</taxon>
        <taxon>Paenibacillaceae</taxon>
        <taxon>Brevibacillus</taxon>
    </lineage>
</organism>
<dbReference type="STRING" id="1042163.BRLA_c037870"/>
<dbReference type="AlphaFoldDB" id="A0A075R604"/>
<evidence type="ECO:0000313" key="2">
    <source>
        <dbReference type="EMBL" id="AIG28087.1"/>
    </source>
</evidence>
<dbReference type="KEGG" id="blr:BRLA_c037870"/>
<accession>A0A075R604</accession>
<dbReference type="InterPro" id="IPR052519">
    <property type="entry name" value="Euk-type_GlcNAc_Kinase"/>
</dbReference>
<proteinExistence type="predicted"/>
<reference evidence="2 3" key="1">
    <citation type="journal article" date="2011" name="J. Bacteriol.">
        <title>Genome sequence of Brevibacillus laterosporus LMG 15441, a pathogen of invertebrates.</title>
        <authorList>
            <person name="Djukic M."/>
            <person name="Poehlein A."/>
            <person name="Thurmer A."/>
            <person name="Daniel R."/>
        </authorList>
    </citation>
    <scope>NUCLEOTIDE SEQUENCE [LARGE SCALE GENOMIC DNA]</scope>
    <source>
        <strain evidence="2 3">LMG 15441</strain>
    </source>
</reference>
<dbReference type="Pfam" id="PF01869">
    <property type="entry name" value="BcrAD_BadFG"/>
    <property type="match status" value="1"/>
</dbReference>
<protein>
    <submittedName>
        <fullName evidence="2">Glucosamine kinase GspK</fullName>
        <ecNumber evidence="2">2.7.1.8</ecNumber>
    </submittedName>
</protein>
<evidence type="ECO:0000313" key="3">
    <source>
        <dbReference type="Proteomes" id="UP000005850"/>
    </source>
</evidence>
<dbReference type="InterPro" id="IPR002731">
    <property type="entry name" value="ATPase_BadF"/>
</dbReference>
<dbReference type="EMBL" id="CP007806">
    <property type="protein sequence ID" value="AIG28087.1"/>
    <property type="molecule type" value="Genomic_DNA"/>
</dbReference>
<dbReference type="HOGENOM" id="CLU_016274_1_1_9"/>
<sequence length="303" mass="32787">MAYIIGVDGGGTKTIAVAYNFQGAELARAESGYGNVLVHRETAIAHIIKAIEQCQSAIVDDCECAYLFLGLAGIQSGTHREAVETSLQERFGIPLMITNDARIAHAACLQGQDGILTIAGTGAVALGVHQGQSLMTGGWGHLLGDEGSGYWIGIEALRQLILEEECGFESSSLGQRLVEYLKIQKTAQIKDFVYSSSKDKIAALTPLVVKEAEAGEPNAQRILQRAGEHLAQITIRLYHKFRFESPVSIALKGSVLTKIALVQEAFYEEVKNAIPDPVFVIDETCSSKGAYYLALQAMNEQKR</sequence>
<dbReference type="SUPFAM" id="SSF53067">
    <property type="entry name" value="Actin-like ATPase domain"/>
    <property type="match status" value="2"/>
</dbReference>
<dbReference type="RefSeq" id="WP_003338745.1">
    <property type="nucleotide sequence ID" value="NZ_CP007806.1"/>
</dbReference>
<feature type="domain" description="ATPase BadF/BadG/BcrA/BcrD type" evidence="1">
    <location>
        <begin position="5"/>
        <end position="276"/>
    </location>
</feature>
<dbReference type="Gene3D" id="3.30.420.40">
    <property type="match status" value="2"/>
</dbReference>
<dbReference type="EC" id="2.7.1.8" evidence="2"/>
<evidence type="ECO:0000259" key="1">
    <source>
        <dbReference type="Pfam" id="PF01869"/>
    </source>
</evidence>
<keyword evidence="2" id="KW-0808">Transferase</keyword>
<dbReference type="CDD" id="cd24007">
    <property type="entry name" value="ASKHA_NBD_eukNAGK-like"/>
    <property type="match status" value="1"/>
</dbReference>
<dbReference type="GO" id="GO:0047931">
    <property type="term" value="F:glucosamine kinase activity"/>
    <property type="evidence" value="ECO:0007669"/>
    <property type="project" value="UniProtKB-EC"/>
</dbReference>
<gene>
    <name evidence="2" type="primary">gspK_2</name>
    <name evidence="2" type="ORF">BRLA_c037870</name>
</gene>